<dbReference type="Pfam" id="PF01753">
    <property type="entry name" value="zf-MYND"/>
    <property type="match status" value="1"/>
</dbReference>
<organism evidence="7 8">
    <name type="scientific">Edaphochlamys debaryana</name>
    <dbReference type="NCBI Taxonomy" id="47281"/>
    <lineage>
        <taxon>Eukaryota</taxon>
        <taxon>Viridiplantae</taxon>
        <taxon>Chlorophyta</taxon>
        <taxon>core chlorophytes</taxon>
        <taxon>Chlorophyceae</taxon>
        <taxon>CS clade</taxon>
        <taxon>Chlamydomonadales</taxon>
        <taxon>Chlamydomonadales incertae sedis</taxon>
        <taxon>Edaphochlamys</taxon>
    </lineage>
</organism>
<dbReference type="Gene3D" id="6.10.140.2220">
    <property type="match status" value="1"/>
</dbReference>
<evidence type="ECO:0000256" key="5">
    <source>
        <dbReference type="SAM" id="MobiDB-lite"/>
    </source>
</evidence>
<feature type="compositionally biased region" description="Gly residues" evidence="5">
    <location>
        <begin position="371"/>
        <end position="403"/>
    </location>
</feature>
<reference evidence="7" key="1">
    <citation type="journal article" date="2020" name="bioRxiv">
        <title>Comparative genomics of Chlamydomonas.</title>
        <authorList>
            <person name="Craig R.J."/>
            <person name="Hasan A.R."/>
            <person name="Ness R.W."/>
            <person name="Keightley P.D."/>
        </authorList>
    </citation>
    <scope>NUCLEOTIDE SEQUENCE</scope>
    <source>
        <strain evidence="7">CCAP 11/70</strain>
    </source>
</reference>
<feature type="domain" description="MYND-type" evidence="6">
    <location>
        <begin position="1039"/>
        <end position="1084"/>
    </location>
</feature>
<gene>
    <name evidence="7" type="ORF">HYH03_008990</name>
</gene>
<sequence>MAGRQALSKRLREYMQLADTYIDSIDSSEASISLAHGKRLIPALEALSKALDRVGIKQWASELHDETAASKTLWLEACADTGIADWLLQRVSSIPGQIAALGDYSTVSRRLFDAYDACCVSCQQIHVLLNQWTLPLITMDCGRDWGRFGSLITPMLDVKLLTALAQAARCAADHARSMGLPGAQAALRDRGVVKHELIPEYAARACADLSRSASRVVWVLGKALPGLASASAAKPVAFAMHLSTHITQITAALHDSQFLAAAAYSIMTYPGPNFHPTLGQRPGGAKAAAKREEKKKEDKTYMAPYEACEALYFLTMDAAVDLRAIKGGAAAATSAADALDEALSRPDVCRLRLALLESVWVHAGMEPTPGEGPGDGVGGSSGNGGSGSIGGSSSGGSSLGGAGEAEGAWQRRLEWVTCTARDSHGSVEASSTSGWLLENHHLQALMGALGPWARKGKRLLCPPGVPPTLHRARLAARTAEALCRMSRGQGRDGAYRPAPNWLFAQKVICNALLPSKQDVSAAPAAGASALWGDAATWAVALHTDAVEAQAEGRWTGSGGHGSIPPTVVPAVALTESYKWLAELGKASKDTGAVLNATGLGANMEQGLRLAFCANDVARVTGARQLNVGLSVTGLAGALEAWDPPLIMPGAEGSEPSLSEAGGMMVTMAKRAAAEAGRLEAQAAAGQARSARALALENMNAPSNINSFVQPALACMRMQRMNSLGGVNGFAAAAAVGSASPQSVGSGSVAAELEGFALRSMCRLALLQAEVLTARPALGKSENTMLFYARVLARTNLSECLNHFTADHFQPGFLTAGQILACQPHRLLAAACKLQAASRAAGDEHQPSGEWPTPLASSTVNNLAILAAHPELSARVCAWLVPEGEELHPTAQAALEAAGAEDSGERGCLADLVGTCLLPTGSFLDRTYGDMLLKAAMGRQYGPDWIFTVLLNSATGEAYLPEEARDDPDGGFRRYAERIATCMMQRQPQVCEALSVLDPLADRFAADPALEATLLAAPLPLPLAVPPAALVLTKLRVCGNPGCNNFDGPCEASLKLKQCGGCKAVRYCGRECQTVHWRSGHKGECGAMAAAVQAEAGKSGAA</sequence>
<dbReference type="SUPFAM" id="SSF144232">
    <property type="entry name" value="HIT/MYND zinc finger-like"/>
    <property type="match status" value="1"/>
</dbReference>
<feature type="region of interest" description="Disordered" evidence="5">
    <location>
        <begin position="365"/>
        <end position="403"/>
    </location>
</feature>
<dbReference type="EMBL" id="JAEHOE010000042">
    <property type="protein sequence ID" value="KAG2492836.1"/>
    <property type="molecule type" value="Genomic_DNA"/>
</dbReference>
<keyword evidence="2 4" id="KW-0863">Zinc-finger</keyword>
<dbReference type="OrthoDB" id="552573at2759"/>
<name>A0A836BXK2_9CHLO</name>
<comment type="caution">
    <text evidence="7">The sequence shown here is derived from an EMBL/GenBank/DDBJ whole genome shotgun (WGS) entry which is preliminary data.</text>
</comment>
<dbReference type="AlphaFoldDB" id="A0A836BXK2"/>
<dbReference type="GO" id="GO:0008270">
    <property type="term" value="F:zinc ion binding"/>
    <property type="evidence" value="ECO:0007669"/>
    <property type="project" value="UniProtKB-KW"/>
</dbReference>
<protein>
    <recommendedName>
        <fullName evidence="6">MYND-type domain-containing protein</fullName>
    </recommendedName>
</protein>
<keyword evidence="1" id="KW-0479">Metal-binding</keyword>
<keyword evidence="3" id="KW-0862">Zinc</keyword>
<evidence type="ECO:0000256" key="2">
    <source>
        <dbReference type="ARBA" id="ARBA00022771"/>
    </source>
</evidence>
<evidence type="ECO:0000256" key="3">
    <source>
        <dbReference type="ARBA" id="ARBA00022833"/>
    </source>
</evidence>
<evidence type="ECO:0000256" key="4">
    <source>
        <dbReference type="PROSITE-ProRule" id="PRU00134"/>
    </source>
</evidence>
<keyword evidence="8" id="KW-1185">Reference proteome</keyword>
<dbReference type="Proteomes" id="UP000612055">
    <property type="component" value="Unassembled WGS sequence"/>
</dbReference>
<evidence type="ECO:0000313" key="8">
    <source>
        <dbReference type="Proteomes" id="UP000612055"/>
    </source>
</evidence>
<evidence type="ECO:0000259" key="6">
    <source>
        <dbReference type="PROSITE" id="PS50865"/>
    </source>
</evidence>
<proteinExistence type="predicted"/>
<evidence type="ECO:0000256" key="1">
    <source>
        <dbReference type="ARBA" id="ARBA00022723"/>
    </source>
</evidence>
<dbReference type="InterPro" id="IPR002893">
    <property type="entry name" value="Znf_MYND"/>
</dbReference>
<evidence type="ECO:0000313" key="7">
    <source>
        <dbReference type="EMBL" id="KAG2492836.1"/>
    </source>
</evidence>
<dbReference type="PROSITE" id="PS50865">
    <property type="entry name" value="ZF_MYND_2"/>
    <property type="match status" value="1"/>
</dbReference>
<accession>A0A836BXK2</accession>